<dbReference type="OrthoDB" id="6253837at2759"/>
<reference evidence="2" key="1">
    <citation type="submission" date="2020-11" db="EMBL/GenBank/DDBJ databases">
        <authorList>
            <person name="Tran Van P."/>
        </authorList>
    </citation>
    <scope>NUCLEOTIDE SEQUENCE</scope>
</reference>
<gene>
    <name evidence="2" type="ORF">NMOB1V02_LOCUS4623</name>
</gene>
<dbReference type="InterPro" id="IPR040014">
    <property type="entry name" value="CIR1"/>
</dbReference>
<dbReference type="Pfam" id="PF10197">
    <property type="entry name" value="Cir_N"/>
    <property type="match status" value="1"/>
</dbReference>
<accession>A0A7R9GDC3</accession>
<dbReference type="PANTHER" id="PTHR13151">
    <property type="entry name" value="CBF1 INTERACTING COREPRESSOR CIR"/>
    <property type="match status" value="1"/>
</dbReference>
<protein>
    <recommendedName>
        <fullName evidence="1">CBF1-interacting co-repressor CIR N-terminal domain-containing protein</fullName>
    </recommendedName>
</protein>
<dbReference type="SMART" id="SM01083">
    <property type="entry name" value="Cir_N"/>
    <property type="match status" value="1"/>
</dbReference>
<feature type="domain" description="CBF1-interacting co-repressor CIR N-terminal" evidence="1">
    <location>
        <begin position="13"/>
        <end position="49"/>
    </location>
</feature>
<evidence type="ECO:0000313" key="2">
    <source>
        <dbReference type="EMBL" id="CAD7276875.1"/>
    </source>
</evidence>
<dbReference type="InterPro" id="IPR019339">
    <property type="entry name" value="CIR_N_dom"/>
</dbReference>
<name>A0A7R9GDC3_9CRUS</name>
<sequence>MGKGFNNYMCKKFFHPSSRDNLKRVWMAEQKDEAYRKKQDELRLQYEREQELVDNRAMISTESKDKISLDFMYNPPPGLKKKEDEDSSEVKFEWQRKYNAPREDYCKDNAEVRDQPFGILVRNVRCIKCHEFGHLNTDRECPLYNQQPGDDVRLRPTDLDPVELMVRMRDETGLKLKGSVVDREFLDPAGGKPRAAPRKPCPALAVLDTLSTHQKLKLLRRLDKFEKAHKKLLKREKHRSR</sequence>
<dbReference type="EMBL" id="CAJPEX010000738">
    <property type="protein sequence ID" value="CAG0917027.1"/>
    <property type="molecule type" value="Genomic_DNA"/>
</dbReference>
<proteinExistence type="predicted"/>
<dbReference type="GO" id="GO:0005634">
    <property type="term" value="C:nucleus"/>
    <property type="evidence" value="ECO:0007669"/>
    <property type="project" value="TreeGrafter"/>
</dbReference>
<evidence type="ECO:0000313" key="3">
    <source>
        <dbReference type="Proteomes" id="UP000678499"/>
    </source>
</evidence>
<dbReference type="EMBL" id="OA882775">
    <property type="protein sequence ID" value="CAD7276875.1"/>
    <property type="molecule type" value="Genomic_DNA"/>
</dbReference>
<keyword evidence="3" id="KW-1185">Reference proteome</keyword>
<dbReference type="Proteomes" id="UP000678499">
    <property type="component" value="Unassembled WGS sequence"/>
</dbReference>
<dbReference type="AlphaFoldDB" id="A0A7R9GDC3"/>
<organism evidence="2">
    <name type="scientific">Notodromas monacha</name>
    <dbReference type="NCBI Taxonomy" id="399045"/>
    <lineage>
        <taxon>Eukaryota</taxon>
        <taxon>Metazoa</taxon>
        <taxon>Ecdysozoa</taxon>
        <taxon>Arthropoda</taxon>
        <taxon>Crustacea</taxon>
        <taxon>Oligostraca</taxon>
        <taxon>Ostracoda</taxon>
        <taxon>Podocopa</taxon>
        <taxon>Podocopida</taxon>
        <taxon>Cypridocopina</taxon>
        <taxon>Cypridoidea</taxon>
        <taxon>Cyprididae</taxon>
        <taxon>Notodromas</taxon>
    </lineage>
</organism>
<dbReference type="PANTHER" id="PTHR13151:SF2">
    <property type="entry name" value="COREPRESSOR INTERACTING WITH RBPJ 1"/>
    <property type="match status" value="1"/>
</dbReference>
<evidence type="ECO:0000259" key="1">
    <source>
        <dbReference type="SMART" id="SM01083"/>
    </source>
</evidence>
<dbReference type="GO" id="GO:0003714">
    <property type="term" value="F:transcription corepressor activity"/>
    <property type="evidence" value="ECO:0007669"/>
    <property type="project" value="InterPro"/>
</dbReference>